<dbReference type="Gene3D" id="6.10.10.120">
    <property type="entry name" value="Antitoxin ParD1-like"/>
    <property type="match status" value="1"/>
</dbReference>
<gene>
    <name evidence="2" type="ORF">GBZ48_24895</name>
</gene>
<dbReference type="NCBIfam" id="TIGR02606">
    <property type="entry name" value="antidote_CC2985"/>
    <property type="match status" value="1"/>
</dbReference>
<dbReference type="InterPro" id="IPR010985">
    <property type="entry name" value="Ribbon_hlx_hlx"/>
</dbReference>
<evidence type="ECO:0000256" key="1">
    <source>
        <dbReference type="ARBA" id="ARBA00022649"/>
    </source>
</evidence>
<dbReference type="Pfam" id="PF03693">
    <property type="entry name" value="ParD_antitoxin"/>
    <property type="match status" value="1"/>
</dbReference>
<keyword evidence="1" id="KW-1277">Toxin-antitoxin system</keyword>
<dbReference type="Proteomes" id="UP000605086">
    <property type="component" value="Unassembled WGS sequence"/>
</dbReference>
<dbReference type="InterPro" id="IPR038296">
    <property type="entry name" value="ParD_sf"/>
</dbReference>
<protein>
    <submittedName>
        <fullName evidence="2">Type II toxin-antitoxin system ParD family antitoxin</fullName>
    </submittedName>
</protein>
<comment type="caution">
    <text evidence="2">The sequence shown here is derived from an EMBL/GenBank/DDBJ whole genome shotgun (WGS) entry which is preliminary data.</text>
</comment>
<evidence type="ECO:0000313" key="3">
    <source>
        <dbReference type="Proteomes" id="UP000605086"/>
    </source>
</evidence>
<proteinExistence type="predicted"/>
<dbReference type="InterPro" id="IPR022789">
    <property type="entry name" value="ParD"/>
</dbReference>
<reference evidence="2 3" key="1">
    <citation type="submission" date="2019-10" db="EMBL/GenBank/DDBJ databases">
        <title>Genome sequence of Azospirillum melinis.</title>
        <authorList>
            <person name="Ambrosini A."/>
            <person name="Sant'Anna F.H."/>
            <person name="Cassan F.D."/>
            <person name="Souza E.M."/>
            <person name="Passaglia L.M.P."/>
        </authorList>
    </citation>
    <scope>NUCLEOTIDE SEQUENCE [LARGE SCALE GENOMIC DNA]</scope>
    <source>
        <strain evidence="2 3">TMCY0552</strain>
    </source>
</reference>
<sequence>MNVSLTPELERFVVGRVATGRCGSASEVVRAALRLLGRDECAVPQSPTPVGRGSAV</sequence>
<dbReference type="RefSeq" id="WP_174473505.1">
    <property type="nucleotide sequence ID" value="NZ_JAGINN010000010.1"/>
</dbReference>
<dbReference type="SUPFAM" id="SSF47598">
    <property type="entry name" value="Ribbon-helix-helix"/>
    <property type="match status" value="1"/>
</dbReference>
<keyword evidence="3" id="KW-1185">Reference proteome</keyword>
<organism evidence="2 3">
    <name type="scientific">Azospirillum melinis</name>
    <dbReference type="NCBI Taxonomy" id="328839"/>
    <lineage>
        <taxon>Bacteria</taxon>
        <taxon>Pseudomonadati</taxon>
        <taxon>Pseudomonadota</taxon>
        <taxon>Alphaproteobacteria</taxon>
        <taxon>Rhodospirillales</taxon>
        <taxon>Azospirillaceae</taxon>
        <taxon>Azospirillum</taxon>
    </lineage>
</organism>
<evidence type="ECO:0000313" key="2">
    <source>
        <dbReference type="EMBL" id="NUB02487.1"/>
    </source>
</evidence>
<name>A0ABX2KIV0_9PROT</name>
<dbReference type="EMBL" id="WHOS01000041">
    <property type="protein sequence ID" value="NUB02487.1"/>
    <property type="molecule type" value="Genomic_DNA"/>
</dbReference>
<accession>A0ABX2KIV0</accession>